<keyword evidence="2" id="KW-1185">Reference proteome</keyword>
<sequence>MLAHVKNNTLNKSTSSQIDDDFNQRLESYFIDIELQKVVQKDTSNQSILSHEAEIEAEQNQSFEDEMQRTQYQLMKKIMETITQVDFLMIAEYMHKPMAYSLTVREHIQQETNLFIRDLKQ</sequence>
<protein>
    <submittedName>
        <fullName evidence="1">Uncharacterized protein</fullName>
    </submittedName>
</protein>
<dbReference type="AlphaFoldDB" id="A0A8S1RMV9"/>
<gene>
    <name evidence="1" type="ORF">PSON_ATCC_30995.1.T1930005</name>
</gene>
<evidence type="ECO:0000313" key="2">
    <source>
        <dbReference type="Proteomes" id="UP000692954"/>
    </source>
</evidence>
<proteinExistence type="predicted"/>
<comment type="caution">
    <text evidence="1">The sequence shown here is derived from an EMBL/GenBank/DDBJ whole genome shotgun (WGS) entry which is preliminary data.</text>
</comment>
<name>A0A8S1RMV9_9CILI</name>
<dbReference type="Proteomes" id="UP000692954">
    <property type="component" value="Unassembled WGS sequence"/>
</dbReference>
<evidence type="ECO:0000313" key="1">
    <source>
        <dbReference type="EMBL" id="CAD8128652.1"/>
    </source>
</evidence>
<accession>A0A8S1RMV9</accession>
<dbReference type="EMBL" id="CAJJDN010000193">
    <property type="protein sequence ID" value="CAD8128652.1"/>
    <property type="molecule type" value="Genomic_DNA"/>
</dbReference>
<reference evidence="1" key="1">
    <citation type="submission" date="2021-01" db="EMBL/GenBank/DDBJ databases">
        <authorList>
            <consortium name="Genoscope - CEA"/>
            <person name="William W."/>
        </authorList>
    </citation>
    <scope>NUCLEOTIDE SEQUENCE</scope>
</reference>
<organism evidence="1 2">
    <name type="scientific">Paramecium sonneborni</name>
    <dbReference type="NCBI Taxonomy" id="65129"/>
    <lineage>
        <taxon>Eukaryota</taxon>
        <taxon>Sar</taxon>
        <taxon>Alveolata</taxon>
        <taxon>Ciliophora</taxon>
        <taxon>Intramacronucleata</taxon>
        <taxon>Oligohymenophorea</taxon>
        <taxon>Peniculida</taxon>
        <taxon>Parameciidae</taxon>
        <taxon>Paramecium</taxon>
    </lineage>
</organism>